<dbReference type="AlphaFoldDB" id="A0A2J6TB98"/>
<reference evidence="2 3" key="1">
    <citation type="submission" date="2016-04" db="EMBL/GenBank/DDBJ databases">
        <title>A degradative enzymes factory behind the ericoid mycorrhizal symbiosis.</title>
        <authorList>
            <consortium name="DOE Joint Genome Institute"/>
            <person name="Martino E."/>
            <person name="Morin E."/>
            <person name="Grelet G."/>
            <person name="Kuo A."/>
            <person name="Kohler A."/>
            <person name="Daghino S."/>
            <person name="Barry K."/>
            <person name="Choi C."/>
            <person name="Cichocki N."/>
            <person name="Clum A."/>
            <person name="Copeland A."/>
            <person name="Hainaut M."/>
            <person name="Haridas S."/>
            <person name="Labutti K."/>
            <person name="Lindquist E."/>
            <person name="Lipzen A."/>
            <person name="Khouja H.-R."/>
            <person name="Murat C."/>
            <person name="Ohm R."/>
            <person name="Olson A."/>
            <person name="Spatafora J."/>
            <person name="Veneault-Fourrey C."/>
            <person name="Henrissat B."/>
            <person name="Grigoriev I."/>
            <person name="Martin F."/>
            <person name="Perotto S."/>
        </authorList>
    </citation>
    <scope>NUCLEOTIDE SEQUENCE [LARGE SCALE GENOMIC DNA]</scope>
    <source>
        <strain evidence="2 3">E</strain>
    </source>
</reference>
<organism evidence="2 3">
    <name type="scientific">Hyaloscypha bicolor E</name>
    <dbReference type="NCBI Taxonomy" id="1095630"/>
    <lineage>
        <taxon>Eukaryota</taxon>
        <taxon>Fungi</taxon>
        <taxon>Dikarya</taxon>
        <taxon>Ascomycota</taxon>
        <taxon>Pezizomycotina</taxon>
        <taxon>Leotiomycetes</taxon>
        <taxon>Helotiales</taxon>
        <taxon>Hyaloscyphaceae</taxon>
        <taxon>Hyaloscypha</taxon>
        <taxon>Hyaloscypha bicolor</taxon>
    </lineage>
</organism>
<name>A0A2J6TB98_9HELO</name>
<sequence length="87" mass="9550">MPTTRLSSVQEVSHRLPSTASTPSPQYQNLFSERLNSSHDTFLSCLGSFIGRLHLQSPYSIDGLLTIQQPVNALRELLVVVEAAPAE</sequence>
<dbReference type="STRING" id="1095630.A0A2J6TB98"/>
<evidence type="ECO:0000313" key="3">
    <source>
        <dbReference type="Proteomes" id="UP000235371"/>
    </source>
</evidence>
<dbReference type="EMBL" id="KZ613791">
    <property type="protein sequence ID" value="PMD60238.1"/>
    <property type="molecule type" value="Genomic_DNA"/>
</dbReference>
<dbReference type="Proteomes" id="UP000235371">
    <property type="component" value="Unassembled WGS sequence"/>
</dbReference>
<gene>
    <name evidence="2" type="ORF">K444DRAFT_612831</name>
</gene>
<feature type="region of interest" description="Disordered" evidence="1">
    <location>
        <begin position="1"/>
        <end position="25"/>
    </location>
</feature>
<dbReference type="RefSeq" id="XP_024737142.1">
    <property type="nucleotide sequence ID" value="XM_024880215.1"/>
</dbReference>
<proteinExistence type="predicted"/>
<evidence type="ECO:0000256" key="1">
    <source>
        <dbReference type="SAM" id="MobiDB-lite"/>
    </source>
</evidence>
<protein>
    <submittedName>
        <fullName evidence="2">Uncharacterized protein</fullName>
    </submittedName>
</protein>
<dbReference type="InParanoid" id="A0A2J6TB98"/>
<evidence type="ECO:0000313" key="2">
    <source>
        <dbReference type="EMBL" id="PMD60238.1"/>
    </source>
</evidence>
<keyword evidence="3" id="KW-1185">Reference proteome</keyword>
<accession>A0A2J6TB98</accession>
<dbReference type="GeneID" id="36588292"/>